<accession>A0ABN5PLH7</accession>
<evidence type="ECO:0000256" key="2">
    <source>
        <dbReference type="SAM" id="MobiDB-lite"/>
    </source>
</evidence>
<feature type="region of interest" description="Disordered" evidence="2">
    <location>
        <begin position="77"/>
        <end position="129"/>
    </location>
</feature>
<organism evidence="4 5">
    <name type="scientific">Actinomyces lilanjuaniae</name>
    <dbReference type="NCBI Taxonomy" id="2321394"/>
    <lineage>
        <taxon>Bacteria</taxon>
        <taxon>Bacillati</taxon>
        <taxon>Actinomycetota</taxon>
        <taxon>Actinomycetes</taxon>
        <taxon>Actinomycetales</taxon>
        <taxon>Actinomycetaceae</taxon>
        <taxon>Actinomyces</taxon>
    </lineage>
</organism>
<evidence type="ECO:0000256" key="3">
    <source>
        <dbReference type="SAM" id="Phobius"/>
    </source>
</evidence>
<dbReference type="EMBL" id="CP032514">
    <property type="protein sequence ID" value="AYD89038.1"/>
    <property type="molecule type" value="Genomic_DNA"/>
</dbReference>
<dbReference type="Gene3D" id="2.60.40.1240">
    <property type="match status" value="1"/>
</dbReference>
<evidence type="ECO:0000256" key="1">
    <source>
        <dbReference type="ARBA" id="ARBA00022729"/>
    </source>
</evidence>
<keyword evidence="3" id="KW-0472">Membrane</keyword>
<protein>
    <recommendedName>
        <fullName evidence="6">DUF4352 domain-containing protein</fullName>
    </recommendedName>
</protein>
<feature type="compositionally biased region" description="Low complexity" evidence="2">
    <location>
        <begin position="86"/>
        <end position="96"/>
    </location>
</feature>
<keyword evidence="3" id="KW-1133">Transmembrane helix</keyword>
<evidence type="ECO:0000313" key="4">
    <source>
        <dbReference type="EMBL" id="AYD89038.1"/>
    </source>
</evidence>
<reference evidence="4 5" key="1">
    <citation type="submission" date="2018-09" db="EMBL/GenBank/DDBJ databases">
        <authorList>
            <person name="Li J."/>
        </authorList>
    </citation>
    <scope>NUCLEOTIDE SEQUENCE [LARGE SCALE GENOMIC DNA]</scope>
    <source>
        <strain evidence="4 5">2129</strain>
    </source>
</reference>
<name>A0ABN5PLH7_9ACTO</name>
<keyword evidence="3" id="KW-0812">Transmembrane</keyword>
<dbReference type="Proteomes" id="UP000273001">
    <property type="component" value="Chromosome"/>
</dbReference>
<keyword evidence="1" id="KW-0732">Signal</keyword>
<evidence type="ECO:0000313" key="5">
    <source>
        <dbReference type="Proteomes" id="UP000273001"/>
    </source>
</evidence>
<feature type="transmembrane region" description="Helical" evidence="3">
    <location>
        <begin position="42"/>
        <end position="66"/>
    </location>
</feature>
<evidence type="ECO:0008006" key="6">
    <source>
        <dbReference type="Google" id="ProtNLM"/>
    </source>
</evidence>
<dbReference type="InterPro" id="IPR029050">
    <property type="entry name" value="Immunoprotect_excell_Ig-like"/>
</dbReference>
<sequence>MVCAVVGFIFACVPGALIIGWVLLPVSFVLGLVALFRRGETLWQAIVAIVLSIVGTAVGAVVFLGLAAGSLGEALDGGPVTTSSPGSDAEAASDTTSDSDSDTGADQQGSSAADQPGTREDPLPLGTEISNSEWKVVVNSVELDATDTVMAENPFNEAPPEGYQYILVNYTITYLGDDPNGGTPMSTVNYVSADGTTMTTLDTLAVAPDAIDTLTTLYSGGSVTGNEAIAVPSDSAQDGVLAVQPGMLDDKVFVTLG</sequence>
<feature type="transmembrane region" description="Helical" evidence="3">
    <location>
        <begin position="6"/>
        <end position="35"/>
    </location>
</feature>
<proteinExistence type="predicted"/>
<gene>
    <name evidence="4" type="ORF">D5R93_01345</name>
</gene>
<keyword evidence="5" id="KW-1185">Reference proteome</keyword>